<dbReference type="GeneID" id="55993582"/>
<evidence type="ECO:0000256" key="7">
    <source>
        <dbReference type="PIRSR" id="PIRSR005461-1"/>
    </source>
</evidence>
<dbReference type="InterPro" id="IPR029063">
    <property type="entry name" value="SAM-dependent_MTases_sf"/>
</dbReference>
<dbReference type="InterPro" id="IPR015507">
    <property type="entry name" value="rRNA-MeTfrase_E"/>
</dbReference>
<evidence type="ECO:0000256" key="1">
    <source>
        <dbReference type="ARBA" id="ARBA00009258"/>
    </source>
</evidence>
<dbReference type="KEGG" id="trg:TRUGW13939_06086"/>
<dbReference type="HAMAP" id="MF_01547">
    <property type="entry name" value="RNA_methyltr_E"/>
    <property type="match status" value="1"/>
</dbReference>
<evidence type="ECO:0000313" key="10">
    <source>
        <dbReference type="EMBL" id="QKX58958.1"/>
    </source>
</evidence>
<reference evidence="11" key="1">
    <citation type="submission" date="2020-06" db="EMBL/GenBank/DDBJ databases">
        <title>A chromosome-scale genome assembly of Talaromyces rugulosus W13939.</title>
        <authorList>
            <person name="Wang B."/>
            <person name="Guo L."/>
            <person name="Ye K."/>
            <person name="Wang L."/>
        </authorList>
    </citation>
    <scope>NUCLEOTIDE SEQUENCE [LARGE SCALE GENOMIC DNA]</scope>
    <source>
        <strain evidence="11">W13939</strain>
    </source>
</reference>
<dbReference type="SUPFAM" id="SSF53335">
    <property type="entry name" value="S-adenosyl-L-methionine-dependent methyltransferases"/>
    <property type="match status" value="1"/>
</dbReference>
<dbReference type="Proteomes" id="UP000509510">
    <property type="component" value="Chromosome III"/>
</dbReference>
<keyword evidence="4" id="KW-0808">Transferase</keyword>
<name>A0A7H8QZ42_TALRU</name>
<dbReference type="InterPro" id="IPR002877">
    <property type="entry name" value="RNA_MeTrfase_FtsJ_dom"/>
</dbReference>
<evidence type="ECO:0000256" key="5">
    <source>
        <dbReference type="ARBA" id="ARBA00022691"/>
    </source>
</evidence>
<evidence type="ECO:0000256" key="6">
    <source>
        <dbReference type="ARBA" id="ARBA00041184"/>
    </source>
</evidence>
<feature type="compositionally biased region" description="Polar residues" evidence="8">
    <location>
        <begin position="147"/>
        <end position="183"/>
    </location>
</feature>
<dbReference type="PANTHER" id="PTHR10920">
    <property type="entry name" value="RIBOSOMAL RNA METHYLTRANSFERASE"/>
    <property type="match status" value="1"/>
</dbReference>
<keyword evidence="5 7" id="KW-0949">S-adenosyl-L-methionine</keyword>
<dbReference type="PANTHER" id="PTHR10920:SF18">
    <property type="entry name" value="RRNA METHYLTRANSFERASE 2, MITOCHONDRIAL"/>
    <property type="match status" value="1"/>
</dbReference>
<dbReference type="OrthoDB" id="20105at2759"/>
<evidence type="ECO:0000256" key="4">
    <source>
        <dbReference type="ARBA" id="ARBA00022679"/>
    </source>
</evidence>
<proteinExistence type="inferred from homology"/>
<evidence type="ECO:0000256" key="2">
    <source>
        <dbReference type="ARBA" id="ARBA00022552"/>
    </source>
</evidence>
<dbReference type="Gene3D" id="3.40.50.150">
    <property type="entry name" value="Vaccinia Virus protein VP39"/>
    <property type="match status" value="1"/>
</dbReference>
<gene>
    <name evidence="10" type="ORF">TRUGW13939_06086</name>
</gene>
<keyword evidence="11" id="KW-1185">Reference proteome</keyword>
<protein>
    <recommendedName>
        <fullName evidence="6">rRNA methyltransferase 2, mitochondrial</fullName>
    </recommendedName>
</protein>
<organism evidence="10 11">
    <name type="scientific">Talaromyces rugulosus</name>
    <name type="common">Penicillium rugulosum</name>
    <dbReference type="NCBI Taxonomy" id="121627"/>
    <lineage>
        <taxon>Eukaryota</taxon>
        <taxon>Fungi</taxon>
        <taxon>Dikarya</taxon>
        <taxon>Ascomycota</taxon>
        <taxon>Pezizomycotina</taxon>
        <taxon>Eurotiomycetes</taxon>
        <taxon>Eurotiomycetidae</taxon>
        <taxon>Eurotiales</taxon>
        <taxon>Trichocomaceae</taxon>
        <taxon>Talaromyces</taxon>
        <taxon>Talaromyces sect. Islandici</taxon>
    </lineage>
</organism>
<dbReference type="PIRSF" id="PIRSF005461">
    <property type="entry name" value="23S_rRNA_mtase"/>
    <property type="match status" value="1"/>
</dbReference>
<feature type="domain" description="Ribosomal RNA methyltransferase FtsJ" evidence="9">
    <location>
        <begin position="56"/>
        <end position="296"/>
    </location>
</feature>
<keyword evidence="2" id="KW-0698">rRNA processing</keyword>
<dbReference type="RefSeq" id="XP_035345136.1">
    <property type="nucleotide sequence ID" value="XM_035489243.1"/>
</dbReference>
<dbReference type="GO" id="GO:0008650">
    <property type="term" value="F:rRNA (uridine-2'-O-)-methyltransferase activity"/>
    <property type="evidence" value="ECO:0007669"/>
    <property type="project" value="TreeGrafter"/>
</dbReference>
<keyword evidence="3" id="KW-0489">Methyltransferase</keyword>
<dbReference type="EMBL" id="CP055900">
    <property type="protein sequence ID" value="QKX58958.1"/>
    <property type="molecule type" value="Genomic_DNA"/>
</dbReference>
<evidence type="ECO:0000256" key="8">
    <source>
        <dbReference type="SAM" id="MobiDB-lite"/>
    </source>
</evidence>
<accession>A0A7H8QZ42</accession>
<sequence>MTFKGPSTSLWQRFQLCQSKSSFAPTLFKRFASSKQWQARQKNDQFTREATVKGLKSRAAFKLLQIDEQYRIFRSGQTVVDLGYAPGSWSQVAASRTQPNGRVLGVDIIPAQPPKGVSTIQGNFLSPEIQQYVLDFVRDPKRGRPRSPSSETEYVNTIGLNSTESGSTGTQASNPAKVPNSPTERTVDVVLSDMSAPWVQTRGFWNRSLSNPYHRMMNTSGISFRDHAGSMDLCRAALEFSFNVLKSGGHFVCKFYQGAEDKALEKQLKALFDKVHRLKPESSRSESREAFFVALARKPDASRSAVLPAE</sequence>
<feature type="active site" description="Proton acceptor" evidence="7">
    <location>
        <position position="254"/>
    </location>
</feature>
<dbReference type="InterPro" id="IPR050082">
    <property type="entry name" value="RNA_methyltr_RlmE"/>
</dbReference>
<dbReference type="AlphaFoldDB" id="A0A7H8QZ42"/>
<dbReference type="Pfam" id="PF01728">
    <property type="entry name" value="FtsJ"/>
    <property type="match status" value="1"/>
</dbReference>
<feature type="region of interest" description="Disordered" evidence="8">
    <location>
        <begin position="139"/>
        <end position="183"/>
    </location>
</feature>
<evidence type="ECO:0000259" key="9">
    <source>
        <dbReference type="Pfam" id="PF01728"/>
    </source>
</evidence>
<dbReference type="GO" id="GO:0005739">
    <property type="term" value="C:mitochondrion"/>
    <property type="evidence" value="ECO:0007669"/>
    <property type="project" value="TreeGrafter"/>
</dbReference>
<evidence type="ECO:0000313" key="11">
    <source>
        <dbReference type="Proteomes" id="UP000509510"/>
    </source>
</evidence>
<evidence type="ECO:0000256" key="3">
    <source>
        <dbReference type="ARBA" id="ARBA00022603"/>
    </source>
</evidence>
<comment type="similarity">
    <text evidence="1">Belongs to the class I-like SAM-binding methyltransferase superfamily. RNA methyltransferase RlmE family.</text>
</comment>